<comment type="caution">
    <text evidence="2">The sequence shown here is derived from an EMBL/GenBank/DDBJ whole genome shotgun (WGS) entry which is preliminary data.</text>
</comment>
<feature type="domain" description="IraD/Gp25-like" evidence="1">
    <location>
        <begin position="32"/>
        <end position="122"/>
    </location>
</feature>
<dbReference type="EMBL" id="LSTR01000020">
    <property type="protein sequence ID" value="OAH46524.1"/>
    <property type="molecule type" value="Genomic_DNA"/>
</dbReference>
<gene>
    <name evidence="2" type="ORF">AX777_01260</name>
</gene>
<sequence length="138" mass="15331">MDRQGQRDFLGVGWRFPVATDPATGDIALSAYARDIKEAIRIILLTAPGERVMRPRFGCGIHDLVFEEMSTTVLFAVEAAVRDALTVYEPRIDLISVAVDPIGALDGVLLIAIDYRVRRTNQTDNLVYPFYFKESGAP</sequence>
<protein>
    <submittedName>
        <fullName evidence="2">Baseplate protein</fullName>
    </submittedName>
</protein>
<dbReference type="RefSeq" id="WP_017498950.1">
    <property type="nucleotide sequence ID" value="NZ_LSTR01000020.1"/>
</dbReference>
<dbReference type="Pfam" id="PF04965">
    <property type="entry name" value="GPW_gp25"/>
    <property type="match status" value="1"/>
</dbReference>
<accession>A0A177K048</accession>
<evidence type="ECO:0000313" key="2">
    <source>
        <dbReference type="EMBL" id="OAH46524.1"/>
    </source>
</evidence>
<dbReference type="SUPFAM" id="SSF160719">
    <property type="entry name" value="gpW/gp25-like"/>
    <property type="match status" value="1"/>
</dbReference>
<dbReference type="OrthoDB" id="9802846at2"/>
<dbReference type="Proteomes" id="UP000077262">
    <property type="component" value="Unassembled WGS sequence"/>
</dbReference>
<dbReference type="Gene3D" id="3.10.450.40">
    <property type="match status" value="1"/>
</dbReference>
<dbReference type="InterPro" id="IPR007048">
    <property type="entry name" value="IraD/Gp25-like"/>
</dbReference>
<reference evidence="2 3" key="1">
    <citation type="submission" date="2016-02" db="EMBL/GenBank/DDBJ databases">
        <authorList>
            <person name="Wen L."/>
            <person name="He K."/>
            <person name="Yang H."/>
        </authorList>
    </citation>
    <scope>NUCLEOTIDE SEQUENCE [LARGE SCALE GENOMIC DNA]</scope>
    <source>
        <strain evidence="2 3">CD09_2</strain>
    </source>
</reference>
<evidence type="ECO:0000313" key="3">
    <source>
        <dbReference type="Proteomes" id="UP000077262"/>
    </source>
</evidence>
<proteinExistence type="predicted"/>
<organism evidence="2 3">
    <name type="scientific">Sphingobium yanoikuyae</name>
    <name type="common">Sphingomonas yanoikuyae</name>
    <dbReference type="NCBI Taxonomy" id="13690"/>
    <lineage>
        <taxon>Bacteria</taxon>
        <taxon>Pseudomonadati</taxon>
        <taxon>Pseudomonadota</taxon>
        <taxon>Alphaproteobacteria</taxon>
        <taxon>Sphingomonadales</taxon>
        <taxon>Sphingomonadaceae</taxon>
        <taxon>Sphingobium</taxon>
    </lineage>
</organism>
<name>A0A177K048_SPHYA</name>
<evidence type="ECO:0000259" key="1">
    <source>
        <dbReference type="Pfam" id="PF04965"/>
    </source>
</evidence>
<dbReference type="AlphaFoldDB" id="A0A177K048"/>